<dbReference type="eggNOG" id="KOG1577">
    <property type="taxonomic scope" value="Eukaryota"/>
</dbReference>
<dbReference type="InterPro" id="IPR018170">
    <property type="entry name" value="Aldo/ket_reductase_CS"/>
</dbReference>
<keyword evidence="3" id="KW-0560">Oxidoreductase</keyword>
<dbReference type="InterPro" id="IPR020471">
    <property type="entry name" value="AKR"/>
</dbReference>
<evidence type="ECO:0000313" key="13">
    <source>
        <dbReference type="EMBL" id="EGV64858.1"/>
    </source>
</evidence>
<dbReference type="HOGENOM" id="CLU_023205_0_0_1"/>
<feature type="active site" description="Proton donor" evidence="9">
    <location>
        <position position="70"/>
    </location>
</feature>
<dbReference type="PROSITE" id="PS00798">
    <property type="entry name" value="ALDOKETO_REDUCTASE_1"/>
    <property type="match status" value="1"/>
</dbReference>
<protein>
    <recommendedName>
        <fullName evidence="7">2-dehydropantolactone reductase</fullName>
        <ecNumber evidence="6">1.1.1.358</ecNumber>
    </recommendedName>
    <alternativeName>
        <fullName evidence="7">2-dehydropantolactone reductase</fullName>
    </alternativeName>
    <alternativeName>
        <fullName evidence="8">Ketopantoyl-lactone reductase</fullName>
    </alternativeName>
</protein>
<evidence type="ECO:0000256" key="3">
    <source>
        <dbReference type="ARBA" id="ARBA00023002"/>
    </source>
</evidence>
<feature type="domain" description="NADP-dependent oxidoreductase" evidence="12">
    <location>
        <begin position="38"/>
        <end position="300"/>
    </location>
</feature>
<dbReference type="FunFam" id="3.20.20.100:FF:000002">
    <property type="entry name" value="2,5-diketo-D-gluconic acid reductase A"/>
    <property type="match status" value="1"/>
</dbReference>
<dbReference type="PANTHER" id="PTHR43827:SF3">
    <property type="entry name" value="NADP-DEPENDENT OXIDOREDUCTASE DOMAIN-CONTAINING PROTEIN"/>
    <property type="match status" value="1"/>
</dbReference>
<dbReference type="GeneID" id="18249417"/>
<comment type="catalytic activity">
    <reaction evidence="4">
        <text>(R)-pantolactone + NADP(+) = 2-dehydropantolactone + NADPH + H(+)</text>
        <dbReference type="Rhea" id="RHEA:18981"/>
        <dbReference type="ChEBI" id="CHEBI:15378"/>
        <dbReference type="ChEBI" id="CHEBI:16719"/>
        <dbReference type="ChEBI" id="CHEBI:18395"/>
        <dbReference type="ChEBI" id="CHEBI:57783"/>
        <dbReference type="ChEBI" id="CHEBI:58349"/>
        <dbReference type="EC" id="1.1.1.358"/>
    </reaction>
</comment>
<dbReference type="PIRSF" id="PIRSF000097">
    <property type="entry name" value="AKR"/>
    <property type="match status" value="1"/>
</dbReference>
<keyword evidence="14" id="KW-1185">Reference proteome</keyword>
<dbReference type="Proteomes" id="UP000000707">
    <property type="component" value="Unassembled WGS sequence"/>
</dbReference>
<gene>
    <name evidence="13" type="ORF">CANTEDRAFT_130029</name>
</gene>
<evidence type="ECO:0000256" key="1">
    <source>
        <dbReference type="ARBA" id="ARBA00007905"/>
    </source>
</evidence>
<dbReference type="PRINTS" id="PR00069">
    <property type="entry name" value="ALDKETRDTASE"/>
</dbReference>
<dbReference type="SUPFAM" id="SSF51430">
    <property type="entry name" value="NAD(P)-linked oxidoreductase"/>
    <property type="match status" value="1"/>
</dbReference>
<evidence type="ECO:0000256" key="10">
    <source>
        <dbReference type="PIRSR" id="PIRSR000097-2"/>
    </source>
</evidence>
<dbReference type="EMBL" id="GL996515">
    <property type="protein sequence ID" value="EGV64858.1"/>
    <property type="molecule type" value="Genomic_DNA"/>
</dbReference>
<dbReference type="RefSeq" id="XP_006685664.1">
    <property type="nucleotide sequence ID" value="XM_006685601.1"/>
</dbReference>
<proteinExistence type="inferred from homology"/>
<dbReference type="OrthoDB" id="416253at2759"/>
<feature type="site" description="Lowers pKa of active site Tyr" evidence="11">
    <location>
        <position position="95"/>
    </location>
</feature>
<dbReference type="STRING" id="590646.G3B117"/>
<evidence type="ECO:0000256" key="8">
    <source>
        <dbReference type="ARBA" id="ARBA00081322"/>
    </source>
</evidence>
<evidence type="ECO:0000256" key="6">
    <source>
        <dbReference type="ARBA" id="ARBA00066965"/>
    </source>
</evidence>
<comment type="catalytic activity">
    <reaction evidence="5">
        <text>isatin + NADPH + H(+) = 3-hydroxyindolin-2-one + NADP(+)</text>
        <dbReference type="Rhea" id="RHEA:68608"/>
        <dbReference type="ChEBI" id="CHEBI:15378"/>
        <dbReference type="ChEBI" id="CHEBI:27539"/>
        <dbReference type="ChEBI" id="CHEBI:28536"/>
        <dbReference type="ChEBI" id="CHEBI:57783"/>
        <dbReference type="ChEBI" id="CHEBI:58349"/>
    </reaction>
</comment>
<evidence type="ECO:0000256" key="11">
    <source>
        <dbReference type="PIRSR" id="PIRSR000097-3"/>
    </source>
</evidence>
<dbReference type="Gene3D" id="3.20.20.100">
    <property type="entry name" value="NADP-dependent oxidoreductase domain"/>
    <property type="match status" value="1"/>
</dbReference>
<dbReference type="EC" id="1.1.1.358" evidence="6"/>
<dbReference type="PANTHER" id="PTHR43827">
    <property type="entry name" value="2,5-DIKETO-D-GLUCONIC ACID REDUCTASE"/>
    <property type="match status" value="1"/>
</dbReference>
<dbReference type="GO" id="GO:0042180">
    <property type="term" value="P:ketone metabolic process"/>
    <property type="evidence" value="ECO:0007669"/>
    <property type="project" value="UniProtKB-ARBA"/>
</dbReference>
<feature type="binding site" evidence="10">
    <location>
        <position position="126"/>
    </location>
    <ligand>
        <name>substrate</name>
    </ligand>
</feature>
<sequence>MTTVQTYTQTAPVFKTVNTSVANKKVKFNDGNQFPIVGLGTWKAKDEDVYYSVKNALDSGYRHIDTAAAYGNEEQIGKAIKDSGIPRKELYITTKLWSNRHHDPVGAIKESLDKLQLDYVDLYLLHWPVFLNPQGTPARVPLLPNGQRDIVLDWSFVKTYSLMHDVHDLGLAKSIGVSNFSVKNMKILLAAPETKITPVVNQVELHPHLPQFALGELCAQHGIKLQAYSPLGSNGSPVLKDETLLTIAEKYGVSPATVVFSWMCRRDVIYLPKSLNKHRLASNLKSVDLSDEDVDAINRIHKTFSKRYNDQDWSPMKPFEEDE</sequence>
<evidence type="ECO:0000313" key="14">
    <source>
        <dbReference type="Proteomes" id="UP000000707"/>
    </source>
</evidence>
<name>G3B117_CANTC</name>
<dbReference type="Pfam" id="PF00248">
    <property type="entry name" value="Aldo_ket_red"/>
    <property type="match status" value="1"/>
</dbReference>
<dbReference type="GO" id="GO:0047011">
    <property type="term" value="F:2-dehydropantolactone reductase (A-specific) activity"/>
    <property type="evidence" value="ECO:0007669"/>
    <property type="project" value="UniProtKB-ARBA"/>
</dbReference>
<organism evidence="14">
    <name type="scientific">Candida tenuis (strain ATCC 10573 / BCRC 21748 / CBS 615 / JCM 9827 / NBRC 10315 / NRRL Y-1498 / VKM Y-70)</name>
    <name type="common">Yeast</name>
    <name type="synonym">Yamadazyma tenuis</name>
    <dbReference type="NCBI Taxonomy" id="590646"/>
    <lineage>
        <taxon>Eukaryota</taxon>
        <taxon>Fungi</taxon>
        <taxon>Dikarya</taxon>
        <taxon>Ascomycota</taxon>
        <taxon>Saccharomycotina</taxon>
        <taxon>Pichiomycetes</taxon>
        <taxon>Debaryomycetaceae</taxon>
        <taxon>Yamadazyma</taxon>
    </lineage>
</organism>
<evidence type="ECO:0000256" key="4">
    <source>
        <dbReference type="ARBA" id="ARBA00050878"/>
    </source>
</evidence>
<dbReference type="KEGG" id="cten:18249417"/>
<comment type="similarity">
    <text evidence="1">Belongs to the aldo/keto reductase family.</text>
</comment>
<dbReference type="PROSITE" id="PS00062">
    <property type="entry name" value="ALDOKETO_REDUCTASE_2"/>
    <property type="match status" value="1"/>
</dbReference>
<dbReference type="InterPro" id="IPR023210">
    <property type="entry name" value="NADP_OxRdtase_dom"/>
</dbReference>
<dbReference type="AlphaFoldDB" id="G3B117"/>
<accession>G3B117</accession>
<evidence type="ECO:0000256" key="2">
    <source>
        <dbReference type="ARBA" id="ARBA00022857"/>
    </source>
</evidence>
<reference evidence="13 14" key="1">
    <citation type="journal article" date="2011" name="Proc. Natl. Acad. Sci. U.S.A.">
        <title>Comparative genomics of xylose-fermenting fungi for enhanced biofuel production.</title>
        <authorList>
            <person name="Wohlbach D.J."/>
            <person name="Kuo A."/>
            <person name="Sato T.K."/>
            <person name="Potts K.M."/>
            <person name="Salamov A.A."/>
            <person name="LaButti K.M."/>
            <person name="Sun H."/>
            <person name="Clum A."/>
            <person name="Pangilinan J.L."/>
            <person name="Lindquist E.A."/>
            <person name="Lucas S."/>
            <person name="Lapidus A."/>
            <person name="Jin M."/>
            <person name="Gunawan C."/>
            <person name="Balan V."/>
            <person name="Dale B.E."/>
            <person name="Jeffries T.W."/>
            <person name="Zinkel R."/>
            <person name="Barry K.W."/>
            <person name="Grigoriev I.V."/>
            <person name="Gasch A.P."/>
        </authorList>
    </citation>
    <scope>NUCLEOTIDE SEQUENCE [LARGE SCALE GENOMIC DNA]</scope>
    <source>
        <strain evidence="14">ATCC 10573 / BCRC 21748 / CBS 615 / JCM 9827 / NBRC 10315 / NRRL Y-1498 / VKM Y-70</strain>
    </source>
</reference>
<evidence type="ECO:0000256" key="9">
    <source>
        <dbReference type="PIRSR" id="PIRSR000097-1"/>
    </source>
</evidence>
<keyword evidence="2" id="KW-0521">NADP</keyword>
<evidence type="ECO:0000259" key="12">
    <source>
        <dbReference type="Pfam" id="PF00248"/>
    </source>
</evidence>
<evidence type="ECO:0000256" key="7">
    <source>
        <dbReference type="ARBA" id="ARBA00079693"/>
    </source>
</evidence>
<evidence type="ECO:0000256" key="5">
    <source>
        <dbReference type="ARBA" id="ARBA00051098"/>
    </source>
</evidence>
<dbReference type="InterPro" id="IPR036812">
    <property type="entry name" value="NAD(P)_OxRdtase_dom_sf"/>
</dbReference>